<reference evidence="1 2" key="1">
    <citation type="submission" date="2021-02" db="EMBL/GenBank/DDBJ databases">
        <authorList>
            <person name="Han P."/>
        </authorList>
    </citation>
    <scope>NUCLEOTIDE SEQUENCE [LARGE SCALE GENOMIC DNA]</scope>
    <source>
        <strain evidence="1">Candidatus Nitrospira sp. ZN2</strain>
    </source>
</reference>
<name>A0ABM8R217_9BACT</name>
<evidence type="ECO:0000313" key="1">
    <source>
        <dbReference type="EMBL" id="CAE6728565.1"/>
    </source>
</evidence>
<dbReference type="EMBL" id="CAJNBJ010000002">
    <property type="protein sequence ID" value="CAE6728565.1"/>
    <property type="molecule type" value="Genomic_DNA"/>
</dbReference>
<sequence length="116" mass="13110">MPRERNSPARLRRPCWAALSRIPAFDLNARLHVEPRVDCDATSECFRNLLGDGEGRGCTCGNIDEGRRESGRRPIILVTLVMGYRIGAQVMGKNEHLRRRRFDRFAVGCVVEKGEA</sequence>
<accession>A0ABM8R217</accession>
<protein>
    <submittedName>
        <fullName evidence="1">Uncharacterized protein</fullName>
    </submittedName>
</protein>
<organism evidence="1 2">
    <name type="scientific">Nitrospira defluvii</name>
    <dbReference type="NCBI Taxonomy" id="330214"/>
    <lineage>
        <taxon>Bacteria</taxon>
        <taxon>Pseudomonadati</taxon>
        <taxon>Nitrospirota</taxon>
        <taxon>Nitrospiria</taxon>
        <taxon>Nitrospirales</taxon>
        <taxon>Nitrospiraceae</taxon>
        <taxon>Nitrospira</taxon>
    </lineage>
</organism>
<comment type="caution">
    <text evidence="1">The sequence shown here is derived from an EMBL/GenBank/DDBJ whole genome shotgun (WGS) entry which is preliminary data.</text>
</comment>
<evidence type="ECO:0000313" key="2">
    <source>
        <dbReference type="Proteomes" id="UP000675880"/>
    </source>
</evidence>
<gene>
    <name evidence="1" type="ORF">NSPZN2_100236</name>
</gene>
<proteinExistence type="predicted"/>
<dbReference type="Proteomes" id="UP000675880">
    <property type="component" value="Unassembled WGS sequence"/>
</dbReference>
<keyword evidence="2" id="KW-1185">Reference proteome</keyword>